<dbReference type="InterPro" id="IPR000933">
    <property type="entry name" value="Glyco_hydro_29"/>
</dbReference>
<dbReference type="PROSITE" id="PS51257">
    <property type="entry name" value="PROKAR_LIPOPROTEIN"/>
    <property type="match status" value="1"/>
</dbReference>
<feature type="domain" description="Glycoside hydrolase family 29 N-terminal" evidence="8">
    <location>
        <begin position="45"/>
        <end position="370"/>
    </location>
</feature>
<dbReference type="SUPFAM" id="SSF51445">
    <property type="entry name" value="(Trans)glycosidases"/>
    <property type="match status" value="1"/>
</dbReference>
<proteinExistence type="inferred from homology"/>
<dbReference type="Gene3D" id="3.20.20.80">
    <property type="entry name" value="Glycosidases"/>
    <property type="match status" value="1"/>
</dbReference>
<dbReference type="InterPro" id="IPR016286">
    <property type="entry name" value="FUC_metazoa-typ"/>
</dbReference>
<evidence type="ECO:0000256" key="1">
    <source>
        <dbReference type="ARBA" id="ARBA00004071"/>
    </source>
</evidence>
<evidence type="ECO:0000313" key="10">
    <source>
        <dbReference type="Proteomes" id="UP000295455"/>
    </source>
</evidence>
<comment type="similarity">
    <text evidence="2">Belongs to the glycosyl hydrolase 29 family.</text>
</comment>
<evidence type="ECO:0000256" key="4">
    <source>
        <dbReference type="ARBA" id="ARBA00022729"/>
    </source>
</evidence>
<dbReference type="GO" id="GO:0004560">
    <property type="term" value="F:alpha-L-fucosidase activity"/>
    <property type="evidence" value="ECO:0007669"/>
    <property type="project" value="InterPro"/>
</dbReference>
<dbReference type="AlphaFoldDB" id="A0A4V2QDA1"/>
<name>A0A4V2QDA1_9FLAO</name>
<organism evidence="9 10">
    <name type="scientific">Mariniflexile fucanivorans</name>
    <dbReference type="NCBI Taxonomy" id="264023"/>
    <lineage>
        <taxon>Bacteria</taxon>
        <taxon>Pseudomonadati</taxon>
        <taxon>Bacteroidota</taxon>
        <taxon>Flavobacteriia</taxon>
        <taxon>Flavobacteriales</taxon>
        <taxon>Flavobacteriaceae</taxon>
        <taxon>Mariniflexile</taxon>
    </lineage>
</organism>
<comment type="function">
    <text evidence="1">Alpha-L-fucosidase is responsible for hydrolyzing the alpha-1,6-linked fucose joined to the reducing-end N-acetylglucosamine of the carbohydrate moieties of glycoproteins.</text>
</comment>
<keyword evidence="10" id="KW-1185">Reference proteome</keyword>
<accession>A0A4V2QDA1</accession>
<dbReference type="PRINTS" id="PR00741">
    <property type="entry name" value="GLHYDRLASE29"/>
</dbReference>
<dbReference type="GO" id="GO:0005764">
    <property type="term" value="C:lysosome"/>
    <property type="evidence" value="ECO:0007669"/>
    <property type="project" value="TreeGrafter"/>
</dbReference>
<gene>
    <name evidence="9" type="ORF">EV196_11173</name>
</gene>
<dbReference type="Pfam" id="PF01120">
    <property type="entry name" value="Alpha_L_fucos"/>
    <property type="match status" value="1"/>
</dbReference>
<sequence length="380" mass="43700">MKRRSFIELSFLAGAGTMLLASCKSAYPLSISGDNNQIPSYLSDYKELYAKNPREAAIKWFKDAKYGMFIHYGLYSILGRHEWVQYNEKIHVAEYAKLKDQFTADKFDADFITDLALEAGMKYINLTTRHHDSFCLWDTKYTDFNSVNSPAKRDLVAELSEQCNKKGIALFLYYSHGRDWRHPDAPNNDEWGGAARPKFETQEPFYNYGEAHDLNRYLEFMTNQVDELLTNYKDVAGIWLDGFSTPASGDRSLFKCQELYDLIHSKQPQVLVSYKQGMLGTEDFLAPERKYDSDEKIKTPLEICDHLQRKGWGYTKTEDGNHKTKDEVIAMLKKANSYPANLLLNTGPLPSGEMHPEDVKVLREVGKEIKSRGWENLLNS</sequence>
<dbReference type="PANTHER" id="PTHR10030:SF37">
    <property type="entry name" value="ALPHA-L-FUCOSIDASE-RELATED"/>
    <property type="match status" value="1"/>
</dbReference>
<keyword evidence="6" id="KW-0326">Glycosidase</keyword>
<evidence type="ECO:0000313" key="9">
    <source>
        <dbReference type="EMBL" id="TCL62877.1"/>
    </source>
</evidence>
<dbReference type="OrthoDB" id="1095333at2"/>
<protein>
    <recommendedName>
        <fullName evidence="3">alpha-L-fucosidase</fullName>
        <ecNumber evidence="3">3.2.1.51</ecNumber>
    </recommendedName>
</protein>
<dbReference type="EC" id="3.2.1.51" evidence="3"/>
<dbReference type="GO" id="GO:0006004">
    <property type="term" value="P:fucose metabolic process"/>
    <property type="evidence" value="ECO:0007669"/>
    <property type="project" value="InterPro"/>
</dbReference>
<keyword evidence="4" id="KW-0732">Signal</keyword>
<keyword evidence="5" id="KW-0378">Hydrolase</keyword>
<dbReference type="EMBL" id="SLUP01000011">
    <property type="protein sequence ID" value="TCL62877.1"/>
    <property type="molecule type" value="Genomic_DNA"/>
</dbReference>
<feature type="site" description="May be important for catalysis" evidence="7">
    <location>
        <position position="304"/>
    </location>
</feature>
<dbReference type="GO" id="GO:0016139">
    <property type="term" value="P:glycoside catabolic process"/>
    <property type="evidence" value="ECO:0007669"/>
    <property type="project" value="TreeGrafter"/>
</dbReference>
<evidence type="ECO:0000256" key="3">
    <source>
        <dbReference type="ARBA" id="ARBA00012662"/>
    </source>
</evidence>
<dbReference type="InterPro" id="IPR057739">
    <property type="entry name" value="Glyco_hydro_29_N"/>
</dbReference>
<dbReference type="SMART" id="SM00812">
    <property type="entry name" value="Alpha_L_fucos"/>
    <property type="match status" value="1"/>
</dbReference>
<evidence type="ECO:0000259" key="8">
    <source>
        <dbReference type="Pfam" id="PF01120"/>
    </source>
</evidence>
<dbReference type="RefSeq" id="WP_132219309.1">
    <property type="nucleotide sequence ID" value="NZ_OX156936.1"/>
</dbReference>
<evidence type="ECO:0000256" key="2">
    <source>
        <dbReference type="ARBA" id="ARBA00007951"/>
    </source>
</evidence>
<dbReference type="PANTHER" id="PTHR10030">
    <property type="entry name" value="ALPHA-L-FUCOSIDASE"/>
    <property type="match status" value="1"/>
</dbReference>
<reference evidence="9 10" key="1">
    <citation type="submission" date="2019-03" db="EMBL/GenBank/DDBJ databases">
        <title>Genomic Encyclopedia of Type Strains, Phase IV (KMG-IV): sequencing the most valuable type-strain genomes for metagenomic binning, comparative biology and taxonomic classification.</title>
        <authorList>
            <person name="Goeker M."/>
        </authorList>
    </citation>
    <scope>NUCLEOTIDE SEQUENCE [LARGE SCALE GENOMIC DNA]</scope>
    <source>
        <strain evidence="9 10">DSM 18792</strain>
    </source>
</reference>
<evidence type="ECO:0000256" key="7">
    <source>
        <dbReference type="PIRSR" id="PIRSR001092-1"/>
    </source>
</evidence>
<dbReference type="Proteomes" id="UP000295455">
    <property type="component" value="Unassembled WGS sequence"/>
</dbReference>
<dbReference type="InterPro" id="IPR017853">
    <property type="entry name" value="GH"/>
</dbReference>
<comment type="caution">
    <text evidence="9">The sequence shown here is derived from an EMBL/GenBank/DDBJ whole genome shotgun (WGS) entry which is preliminary data.</text>
</comment>
<dbReference type="PIRSF" id="PIRSF001092">
    <property type="entry name" value="Alpha-L-fucosidase"/>
    <property type="match status" value="1"/>
</dbReference>
<evidence type="ECO:0000256" key="5">
    <source>
        <dbReference type="ARBA" id="ARBA00022801"/>
    </source>
</evidence>
<evidence type="ECO:0000256" key="6">
    <source>
        <dbReference type="ARBA" id="ARBA00023295"/>
    </source>
</evidence>